<evidence type="ECO:0000256" key="8">
    <source>
        <dbReference type="SAM" id="MobiDB-lite"/>
    </source>
</evidence>
<dbReference type="EMBL" id="BAABUJ010000008">
    <property type="protein sequence ID" value="GAA5797420.1"/>
    <property type="molecule type" value="Genomic_DNA"/>
</dbReference>
<feature type="compositionally biased region" description="Pro residues" evidence="8">
    <location>
        <begin position="119"/>
        <end position="142"/>
    </location>
</feature>
<organism evidence="10 11">
    <name type="scientific">Helicostylum pulchrum</name>
    <dbReference type="NCBI Taxonomy" id="562976"/>
    <lineage>
        <taxon>Eukaryota</taxon>
        <taxon>Fungi</taxon>
        <taxon>Fungi incertae sedis</taxon>
        <taxon>Mucoromycota</taxon>
        <taxon>Mucoromycotina</taxon>
        <taxon>Mucoromycetes</taxon>
        <taxon>Mucorales</taxon>
        <taxon>Mucorineae</taxon>
        <taxon>Mucoraceae</taxon>
        <taxon>Helicostylum</taxon>
    </lineage>
</organism>
<keyword evidence="4 7" id="KW-0863">Zinc-finger</keyword>
<evidence type="ECO:0000313" key="10">
    <source>
        <dbReference type="EMBL" id="GAA5797420.1"/>
    </source>
</evidence>
<dbReference type="PROSITE" id="PS00028">
    <property type="entry name" value="ZINC_FINGER_C2H2_1"/>
    <property type="match status" value="1"/>
</dbReference>
<comment type="subcellular location">
    <subcellularLocation>
        <location evidence="1">Nucleus</location>
    </subcellularLocation>
</comment>
<evidence type="ECO:0000256" key="5">
    <source>
        <dbReference type="ARBA" id="ARBA00022833"/>
    </source>
</evidence>
<evidence type="ECO:0000256" key="4">
    <source>
        <dbReference type="ARBA" id="ARBA00022771"/>
    </source>
</evidence>
<dbReference type="PROSITE" id="PS50157">
    <property type="entry name" value="ZINC_FINGER_C2H2_2"/>
    <property type="match status" value="1"/>
</dbReference>
<feature type="compositionally biased region" description="Low complexity" evidence="8">
    <location>
        <begin position="87"/>
        <end position="111"/>
    </location>
</feature>
<feature type="domain" description="C2H2-type" evidence="9">
    <location>
        <begin position="223"/>
        <end position="246"/>
    </location>
</feature>
<keyword evidence="5" id="KW-0862">Zinc</keyword>
<reference evidence="10 11" key="1">
    <citation type="submission" date="2024-04" db="EMBL/GenBank/DDBJ databases">
        <title>genome sequences of Mucor flavus KT1a and Helicostylum pulchrum KT1b strains isolation_sourced from the surface of a dry-aged beef.</title>
        <authorList>
            <person name="Toyotome T."/>
            <person name="Hosono M."/>
            <person name="Torimaru M."/>
            <person name="Fukuda K."/>
            <person name="Mikami N."/>
        </authorList>
    </citation>
    <scope>NUCLEOTIDE SEQUENCE [LARGE SCALE GENOMIC DNA]</scope>
    <source>
        <strain evidence="10 11">KT1b</strain>
    </source>
</reference>
<dbReference type="SUPFAM" id="SSF57667">
    <property type="entry name" value="beta-beta-alpha zinc fingers"/>
    <property type="match status" value="1"/>
</dbReference>
<evidence type="ECO:0000256" key="3">
    <source>
        <dbReference type="ARBA" id="ARBA00022737"/>
    </source>
</evidence>
<keyword evidence="3" id="KW-0677">Repeat</keyword>
<proteinExistence type="predicted"/>
<protein>
    <recommendedName>
        <fullName evidence="9">C2H2-type domain-containing protein</fullName>
    </recommendedName>
</protein>
<dbReference type="InterPro" id="IPR036236">
    <property type="entry name" value="Znf_C2H2_sf"/>
</dbReference>
<dbReference type="Proteomes" id="UP001476247">
    <property type="component" value="Unassembled WGS sequence"/>
</dbReference>
<dbReference type="SMART" id="SM00355">
    <property type="entry name" value="ZnF_C2H2"/>
    <property type="match status" value="3"/>
</dbReference>
<name>A0ABP9XSZ1_9FUNG</name>
<dbReference type="InterPro" id="IPR050888">
    <property type="entry name" value="ZnF_C2H2-type_TF"/>
</dbReference>
<evidence type="ECO:0000313" key="11">
    <source>
        <dbReference type="Proteomes" id="UP001476247"/>
    </source>
</evidence>
<dbReference type="Gene3D" id="3.30.160.60">
    <property type="entry name" value="Classic Zinc Finger"/>
    <property type="match status" value="1"/>
</dbReference>
<dbReference type="Pfam" id="PF00096">
    <property type="entry name" value="zf-C2H2"/>
    <property type="match status" value="1"/>
</dbReference>
<evidence type="ECO:0000256" key="2">
    <source>
        <dbReference type="ARBA" id="ARBA00022723"/>
    </source>
</evidence>
<evidence type="ECO:0000256" key="6">
    <source>
        <dbReference type="ARBA" id="ARBA00023242"/>
    </source>
</evidence>
<evidence type="ECO:0000256" key="1">
    <source>
        <dbReference type="ARBA" id="ARBA00004123"/>
    </source>
</evidence>
<keyword evidence="6" id="KW-0539">Nucleus</keyword>
<feature type="region of interest" description="Disordered" evidence="8">
    <location>
        <begin position="86"/>
        <end position="163"/>
    </location>
</feature>
<accession>A0ABP9XSZ1</accession>
<keyword evidence="11" id="KW-1185">Reference proteome</keyword>
<dbReference type="PANTHER" id="PTHR24406">
    <property type="entry name" value="TRANSCRIPTIONAL REPRESSOR CTCFL-RELATED"/>
    <property type="match status" value="1"/>
</dbReference>
<sequence>MSNQLPNSNDPAVHDTDHTFLEYIAFDALYQQHLASYHMQRVIATEVEPIISQSYPPSHFLRDDEILFPQQNQFFDLNAYTSVDFQESSGESSNNSLSSSPSFSFSQSRQSTPDSDYYSPPPPPSPSPPPPPPPAPPAPPAPTRRRREATGATRSRRSNPITRHSCPRCNGTFSCLKDVIIHILSHSDNQNDGSHPCPLCDSSYSRGQDVKRHLLSHFAIRNERCSRCPKTFKRHDSLIRHQRKCL</sequence>
<gene>
    <name evidence="10" type="ORF">HPULCUR_002804</name>
</gene>
<evidence type="ECO:0000256" key="7">
    <source>
        <dbReference type="PROSITE-ProRule" id="PRU00042"/>
    </source>
</evidence>
<evidence type="ECO:0000259" key="9">
    <source>
        <dbReference type="PROSITE" id="PS50157"/>
    </source>
</evidence>
<keyword evidence="2" id="KW-0479">Metal-binding</keyword>
<comment type="caution">
    <text evidence="10">The sequence shown here is derived from an EMBL/GenBank/DDBJ whole genome shotgun (WGS) entry which is preliminary data.</text>
</comment>
<dbReference type="InterPro" id="IPR013087">
    <property type="entry name" value="Znf_C2H2_type"/>
</dbReference>